<feature type="transmembrane region" description="Helical" evidence="7">
    <location>
        <begin position="81"/>
        <end position="102"/>
    </location>
</feature>
<feature type="domain" description="Cation efflux protein cytoplasmic" evidence="9">
    <location>
        <begin position="213"/>
        <end position="289"/>
    </location>
</feature>
<evidence type="ECO:0000259" key="9">
    <source>
        <dbReference type="Pfam" id="PF16916"/>
    </source>
</evidence>
<dbReference type="InterPro" id="IPR058533">
    <property type="entry name" value="Cation_efflux_TM"/>
</dbReference>
<proteinExistence type="predicted"/>
<feature type="transmembrane region" description="Helical" evidence="7">
    <location>
        <begin position="9"/>
        <end position="33"/>
    </location>
</feature>
<evidence type="ECO:0000256" key="1">
    <source>
        <dbReference type="ARBA" id="ARBA00004141"/>
    </source>
</evidence>
<evidence type="ECO:0000256" key="3">
    <source>
        <dbReference type="ARBA" id="ARBA00022475"/>
    </source>
</evidence>
<dbReference type="AlphaFoldDB" id="A0A2W5HS11"/>
<gene>
    <name evidence="10" type="ORF">DI586_03500</name>
</gene>
<dbReference type="GO" id="GO:0015086">
    <property type="term" value="F:cadmium ion transmembrane transporter activity"/>
    <property type="evidence" value="ECO:0007669"/>
    <property type="project" value="TreeGrafter"/>
</dbReference>
<evidence type="ECO:0000256" key="6">
    <source>
        <dbReference type="ARBA" id="ARBA00023136"/>
    </source>
</evidence>
<dbReference type="SUPFAM" id="SSF160240">
    <property type="entry name" value="Cation efflux protein cytoplasmic domain-like"/>
    <property type="match status" value="1"/>
</dbReference>
<evidence type="ECO:0000313" key="11">
    <source>
        <dbReference type="Proteomes" id="UP000249739"/>
    </source>
</evidence>
<keyword evidence="4 7" id="KW-0812">Transmembrane</keyword>
<dbReference type="SUPFAM" id="SSF161111">
    <property type="entry name" value="Cation efflux protein transmembrane domain-like"/>
    <property type="match status" value="1"/>
</dbReference>
<dbReference type="Gene3D" id="1.20.1510.10">
    <property type="entry name" value="Cation efflux protein transmembrane domain"/>
    <property type="match status" value="1"/>
</dbReference>
<evidence type="ECO:0000256" key="2">
    <source>
        <dbReference type="ARBA" id="ARBA00022448"/>
    </source>
</evidence>
<dbReference type="EMBL" id="QFOT01000024">
    <property type="protein sequence ID" value="PZP56469.1"/>
    <property type="molecule type" value="Genomic_DNA"/>
</dbReference>
<organism evidence="10 11">
    <name type="scientific">Micavibrio aeruginosavorus</name>
    <dbReference type="NCBI Taxonomy" id="349221"/>
    <lineage>
        <taxon>Bacteria</taxon>
        <taxon>Pseudomonadati</taxon>
        <taxon>Bdellovibrionota</taxon>
        <taxon>Bdellovibrionia</taxon>
        <taxon>Bdellovibrionales</taxon>
        <taxon>Pseudobdellovibrionaceae</taxon>
        <taxon>Micavibrio</taxon>
    </lineage>
</organism>
<keyword evidence="3" id="KW-1003">Cell membrane</keyword>
<dbReference type="PANTHER" id="PTHR43840">
    <property type="entry name" value="MITOCHONDRIAL METAL TRANSPORTER 1-RELATED"/>
    <property type="match status" value="1"/>
</dbReference>
<evidence type="ECO:0000256" key="5">
    <source>
        <dbReference type="ARBA" id="ARBA00022989"/>
    </source>
</evidence>
<reference evidence="10 11" key="1">
    <citation type="submission" date="2017-08" db="EMBL/GenBank/DDBJ databases">
        <title>Infants hospitalized years apart are colonized by the same room-sourced microbial strains.</title>
        <authorList>
            <person name="Brooks B."/>
            <person name="Olm M.R."/>
            <person name="Firek B.A."/>
            <person name="Baker R."/>
            <person name="Thomas B.C."/>
            <person name="Morowitz M.J."/>
            <person name="Banfield J.F."/>
        </authorList>
    </citation>
    <scope>NUCLEOTIDE SEQUENCE [LARGE SCALE GENOMIC DNA]</scope>
    <source>
        <strain evidence="10">S2_006_000_R2_64</strain>
    </source>
</reference>
<comment type="subcellular location">
    <subcellularLocation>
        <location evidence="1">Membrane</location>
        <topology evidence="1">Multi-pass membrane protein</topology>
    </subcellularLocation>
</comment>
<dbReference type="Proteomes" id="UP000249739">
    <property type="component" value="Unassembled WGS sequence"/>
</dbReference>
<dbReference type="InterPro" id="IPR027470">
    <property type="entry name" value="Cation_efflux_CTD"/>
</dbReference>
<dbReference type="GO" id="GO:0015093">
    <property type="term" value="F:ferrous iron transmembrane transporter activity"/>
    <property type="evidence" value="ECO:0007669"/>
    <property type="project" value="TreeGrafter"/>
</dbReference>
<comment type="caution">
    <text evidence="10">The sequence shown here is derived from an EMBL/GenBank/DDBJ whole genome shotgun (WGS) entry which is preliminary data.</text>
</comment>
<dbReference type="InterPro" id="IPR036837">
    <property type="entry name" value="Cation_efflux_CTD_sf"/>
</dbReference>
<sequence>MKEILSQKALLASSVTIGLVIVLIFAKTVAYVFSGSASVLSSLVDSISDIGMSLMTWLSIRWSLKPADEDHRHGHGKIEGVSALFQAAVLTGSAVFLLFTAIDRFIEPQKMTDHLYALMLMFLSVLMSLVMTYVQNQAQKETGSLALEADKAHYSTDVWMNGAVMIVVFFDYMKWAPMWLDTAATALIAALFAKTAYCIAVKALDMLMDREVEPETKARIFKIVTSPQEVKGVHDLRVTRSGMKMFVSFDMEVDANLLLWSAHEIAQEAEYRILKEFPNAEILIHLDPEGDTDDTRHGEVTA</sequence>
<evidence type="ECO:0000313" key="10">
    <source>
        <dbReference type="EMBL" id="PZP56469.1"/>
    </source>
</evidence>
<dbReference type="GO" id="GO:0006882">
    <property type="term" value="P:intracellular zinc ion homeostasis"/>
    <property type="evidence" value="ECO:0007669"/>
    <property type="project" value="TreeGrafter"/>
</dbReference>
<dbReference type="PANTHER" id="PTHR43840:SF41">
    <property type="entry name" value="CATION-EFFLUX PUMP FIEF"/>
    <property type="match status" value="1"/>
</dbReference>
<accession>A0A2W5HS11</accession>
<dbReference type="InterPro" id="IPR002524">
    <property type="entry name" value="Cation_efflux"/>
</dbReference>
<dbReference type="Pfam" id="PF01545">
    <property type="entry name" value="Cation_efflux"/>
    <property type="match status" value="1"/>
</dbReference>
<dbReference type="InterPro" id="IPR050291">
    <property type="entry name" value="CDF_Transporter"/>
</dbReference>
<feature type="transmembrane region" description="Helical" evidence="7">
    <location>
        <begin position="179"/>
        <end position="200"/>
    </location>
</feature>
<evidence type="ECO:0000256" key="4">
    <source>
        <dbReference type="ARBA" id="ARBA00022692"/>
    </source>
</evidence>
<dbReference type="Pfam" id="PF16916">
    <property type="entry name" value="ZT_dimer"/>
    <property type="match status" value="1"/>
</dbReference>
<keyword evidence="2" id="KW-0813">Transport</keyword>
<dbReference type="GO" id="GO:0005886">
    <property type="term" value="C:plasma membrane"/>
    <property type="evidence" value="ECO:0007669"/>
    <property type="project" value="TreeGrafter"/>
</dbReference>
<feature type="transmembrane region" description="Helical" evidence="7">
    <location>
        <begin position="114"/>
        <end position="134"/>
    </location>
</feature>
<protein>
    <submittedName>
        <fullName evidence="10">Uncharacterized protein</fullName>
    </submittedName>
</protein>
<feature type="domain" description="Cation efflux protein transmembrane" evidence="8">
    <location>
        <begin position="17"/>
        <end position="208"/>
    </location>
</feature>
<dbReference type="InterPro" id="IPR027469">
    <property type="entry name" value="Cation_efflux_TMD_sf"/>
</dbReference>
<keyword evidence="6 7" id="KW-0472">Membrane</keyword>
<dbReference type="Gene3D" id="3.30.70.1350">
    <property type="entry name" value="Cation efflux protein, cytoplasmic domain"/>
    <property type="match status" value="1"/>
</dbReference>
<evidence type="ECO:0000256" key="7">
    <source>
        <dbReference type="SAM" id="Phobius"/>
    </source>
</evidence>
<keyword evidence="5 7" id="KW-1133">Transmembrane helix</keyword>
<name>A0A2W5HS11_9BACT</name>
<dbReference type="NCBIfam" id="TIGR01297">
    <property type="entry name" value="CDF"/>
    <property type="match status" value="1"/>
</dbReference>
<dbReference type="GO" id="GO:0015341">
    <property type="term" value="F:zinc efflux antiporter activity"/>
    <property type="evidence" value="ECO:0007669"/>
    <property type="project" value="TreeGrafter"/>
</dbReference>
<evidence type="ECO:0000259" key="8">
    <source>
        <dbReference type="Pfam" id="PF01545"/>
    </source>
</evidence>